<evidence type="ECO:0000313" key="1">
    <source>
        <dbReference type="EMBL" id="GBN50179.1"/>
    </source>
</evidence>
<comment type="caution">
    <text evidence="1">The sequence shown here is derived from an EMBL/GenBank/DDBJ whole genome shotgun (WGS) entry which is preliminary data.</text>
</comment>
<protein>
    <submittedName>
        <fullName evidence="1">Uncharacterized protein</fullName>
    </submittedName>
</protein>
<organism evidence="1 2">
    <name type="scientific">Araneus ventricosus</name>
    <name type="common">Orbweaver spider</name>
    <name type="synonym">Epeira ventricosa</name>
    <dbReference type="NCBI Taxonomy" id="182803"/>
    <lineage>
        <taxon>Eukaryota</taxon>
        <taxon>Metazoa</taxon>
        <taxon>Ecdysozoa</taxon>
        <taxon>Arthropoda</taxon>
        <taxon>Chelicerata</taxon>
        <taxon>Arachnida</taxon>
        <taxon>Araneae</taxon>
        <taxon>Araneomorphae</taxon>
        <taxon>Entelegynae</taxon>
        <taxon>Araneoidea</taxon>
        <taxon>Araneidae</taxon>
        <taxon>Araneus</taxon>
    </lineage>
</organism>
<sequence>MQEEINMMSNRKVWELVPKPENLKILEKSEEWPSNNNSDGVWAKRTASWVVIQPGSNQPGPVRGAVVLLEYSSSMWMTVQHQWMEVIAQQLYVPNRI</sequence>
<dbReference type="AlphaFoldDB" id="A0A4Y2PGH1"/>
<reference evidence="1 2" key="1">
    <citation type="journal article" date="2019" name="Sci. Rep.">
        <title>Orb-weaving spider Araneus ventricosus genome elucidates the spidroin gene catalogue.</title>
        <authorList>
            <person name="Kono N."/>
            <person name="Nakamura H."/>
            <person name="Ohtoshi R."/>
            <person name="Moran D.A.P."/>
            <person name="Shinohara A."/>
            <person name="Yoshida Y."/>
            <person name="Fujiwara M."/>
            <person name="Mori M."/>
            <person name="Tomita M."/>
            <person name="Arakawa K."/>
        </authorList>
    </citation>
    <scope>NUCLEOTIDE SEQUENCE [LARGE SCALE GENOMIC DNA]</scope>
</reference>
<dbReference type="EMBL" id="BGPR01011207">
    <property type="protein sequence ID" value="GBN50179.1"/>
    <property type="molecule type" value="Genomic_DNA"/>
</dbReference>
<evidence type="ECO:0000313" key="2">
    <source>
        <dbReference type="Proteomes" id="UP000499080"/>
    </source>
</evidence>
<keyword evidence="2" id="KW-1185">Reference proteome</keyword>
<accession>A0A4Y2PGH1</accession>
<proteinExistence type="predicted"/>
<name>A0A4Y2PGH1_ARAVE</name>
<gene>
    <name evidence="1" type="ORF">AVEN_1959_1</name>
</gene>
<dbReference type="Proteomes" id="UP000499080">
    <property type="component" value="Unassembled WGS sequence"/>
</dbReference>